<dbReference type="OrthoDB" id="163862at2"/>
<dbReference type="AlphaFoldDB" id="A0A378I447"/>
<keyword evidence="2" id="KW-1185">Reference proteome</keyword>
<protein>
    <recommendedName>
        <fullName evidence="3">Metallothionein</fullName>
    </recommendedName>
</protein>
<reference evidence="1 2" key="1">
    <citation type="submission" date="2018-06" db="EMBL/GenBank/DDBJ databases">
        <authorList>
            <consortium name="Pathogen Informatics"/>
            <person name="Doyle S."/>
        </authorList>
    </citation>
    <scope>NUCLEOTIDE SEQUENCE [LARGE SCALE GENOMIC DNA]</scope>
    <source>
        <strain evidence="1 2">NCTC13315</strain>
    </source>
</reference>
<proteinExistence type="predicted"/>
<organism evidence="1 2">
    <name type="scientific">Legionella beliardensis</name>
    <dbReference type="NCBI Taxonomy" id="91822"/>
    <lineage>
        <taxon>Bacteria</taxon>
        <taxon>Pseudomonadati</taxon>
        <taxon>Pseudomonadota</taxon>
        <taxon>Gammaproteobacteria</taxon>
        <taxon>Legionellales</taxon>
        <taxon>Legionellaceae</taxon>
        <taxon>Legionella</taxon>
    </lineage>
</organism>
<sequence length="79" mass="8788">MNACNVCGNTYQHAFEIHQKGQTYTFDCFECAIHKLAPHCKHCDCQIIGHGVAVENDCFCCAHCAREAGFHDAKDNIQA</sequence>
<evidence type="ECO:0000313" key="1">
    <source>
        <dbReference type="EMBL" id="STX29485.1"/>
    </source>
</evidence>
<dbReference type="EMBL" id="UGNV01000001">
    <property type="protein sequence ID" value="STX29485.1"/>
    <property type="molecule type" value="Genomic_DNA"/>
</dbReference>
<dbReference type="Proteomes" id="UP000254968">
    <property type="component" value="Unassembled WGS sequence"/>
</dbReference>
<dbReference type="RefSeq" id="WP_115303153.1">
    <property type="nucleotide sequence ID" value="NZ_CAAAHO010000002.1"/>
</dbReference>
<evidence type="ECO:0008006" key="3">
    <source>
        <dbReference type="Google" id="ProtNLM"/>
    </source>
</evidence>
<name>A0A378I447_9GAMM</name>
<gene>
    <name evidence="1" type="ORF">NCTC13315_02028</name>
</gene>
<evidence type="ECO:0000313" key="2">
    <source>
        <dbReference type="Proteomes" id="UP000254968"/>
    </source>
</evidence>
<accession>A0A378I447</accession>